<evidence type="ECO:0000313" key="3">
    <source>
        <dbReference type="Proteomes" id="UP000219467"/>
    </source>
</evidence>
<dbReference type="CDD" id="cd02440">
    <property type="entry name" value="AdoMet_MTases"/>
    <property type="match status" value="1"/>
</dbReference>
<dbReference type="RefSeq" id="WP_097030221.1">
    <property type="nucleotide sequence ID" value="NZ_OAOQ01000005.1"/>
</dbReference>
<feature type="domain" description="Methyltransferase" evidence="1">
    <location>
        <begin position="52"/>
        <end position="147"/>
    </location>
</feature>
<dbReference type="Proteomes" id="UP000219467">
    <property type="component" value="Unassembled WGS sequence"/>
</dbReference>
<dbReference type="SUPFAM" id="SSF53335">
    <property type="entry name" value="S-adenosyl-L-methionine-dependent methyltransferases"/>
    <property type="match status" value="1"/>
</dbReference>
<sequence length="218" mass="24043">MTGVDTTTAGHAALMDATYRHQRLIYDATRRYFLLGRDEMIAALHPPPRARILEIACGTGRNLDRIGRRWPDARLFGLDISDQMLRSARRKLGPRAMLAQGDATGFDAERLFGTQGFDRIVISYALSMIPDWRAALLQAARHLAHGGELHLVDFGGQTGLPHWMGAGLRGWIGRFHVSPRPDLDRALAETAAAIGGSSALRPMFRDYAVCGWVKRPAG</sequence>
<dbReference type="Gene3D" id="3.40.50.150">
    <property type="entry name" value="Vaccinia Virus protein VP39"/>
    <property type="match status" value="1"/>
</dbReference>
<dbReference type="PANTHER" id="PTHR43591">
    <property type="entry name" value="METHYLTRANSFERASE"/>
    <property type="match status" value="1"/>
</dbReference>
<reference evidence="3" key="1">
    <citation type="submission" date="2017-08" db="EMBL/GenBank/DDBJ databases">
        <authorList>
            <person name="Varghese N."/>
            <person name="Submissions S."/>
        </authorList>
    </citation>
    <scope>NUCLEOTIDE SEQUENCE [LARGE SCALE GENOMIC DNA]</scope>
    <source>
        <strain evidence="3">JA234</strain>
    </source>
</reference>
<protein>
    <submittedName>
        <fullName evidence="2">S-adenosylmethionine-diacylgycerolhomoserine-N-methlytransferase</fullName>
    </submittedName>
</protein>
<proteinExistence type="predicted"/>
<keyword evidence="2" id="KW-0808">Transferase</keyword>
<dbReference type="OrthoDB" id="9777638at2"/>
<evidence type="ECO:0000313" key="2">
    <source>
        <dbReference type="EMBL" id="SNX70228.1"/>
    </source>
</evidence>
<dbReference type="EMBL" id="OAOQ01000005">
    <property type="protein sequence ID" value="SNX70228.1"/>
    <property type="molecule type" value="Genomic_DNA"/>
</dbReference>
<organism evidence="2 3">
    <name type="scientific">Cereibacter ovatus</name>
    <dbReference type="NCBI Taxonomy" id="439529"/>
    <lineage>
        <taxon>Bacteria</taxon>
        <taxon>Pseudomonadati</taxon>
        <taxon>Pseudomonadota</taxon>
        <taxon>Alphaproteobacteria</taxon>
        <taxon>Rhodobacterales</taxon>
        <taxon>Paracoccaceae</taxon>
        <taxon>Cereibacter</taxon>
    </lineage>
</organism>
<gene>
    <name evidence="2" type="ORF">SAMN05878503_105137</name>
</gene>
<name>A0A285CT49_9RHOB</name>
<dbReference type="GO" id="GO:0016740">
    <property type="term" value="F:transferase activity"/>
    <property type="evidence" value="ECO:0007669"/>
    <property type="project" value="UniProtKB-KW"/>
</dbReference>
<dbReference type="InterPro" id="IPR029063">
    <property type="entry name" value="SAM-dependent_MTases_sf"/>
</dbReference>
<dbReference type="Pfam" id="PF13649">
    <property type="entry name" value="Methyltransf_25"/>
    <property type="match status" value="1"/>
</dbReference>
<accession>A0A285CT49</accession>
<dbReference type="InterPro" id="IPR041698">
    <property type="entry name" value="Methyltransf_25"/>
</dbReference>
<keyword evidence="3" id="KW-1185">Reference proteome</keyword>
<evidence type="ECO:0000259" key="1">
    <source>
        <dbReference type="Pfam" id="PF13649"/>
    </source>
</evidence>
<dbReference type="AlphaFoldDB" id="A0A285CT49"/>